<feature type="region of interest" description="Disordered" evidence="1">
    <location>
        <begin position="31"/>
        <end position="91"/>
    </location>
</feature>
<dbReference type="STRING" id="1051891.A0A0C3MK26"/>
<dbReference type="InterPro" id="IPR013927">
    <property type="entry name" value="TF_Opi1_Ccg-8"/>
</dbReference>
<dbReference type="GO" id="GO:0006357">
    <property type="term" value="P:regulation of transcription by RNA polymerase II"/>
    <property type="evidence" value="ECO:0007669"/>
    <property type="project" value="TreeGrafter"/>
</dbReference>
<gene>
    <name evidence="2" type="ORF">M407DRAFT_240716</name>
</gene>
<proteinExistence type="predicted"/>
<dbReference type="GO" id="GO:0005634">
    <property type="term" value="C:nucleus"/>
    <property type="evidence" value="ECO:0007669"/>
    <property type="project" value="TreeGrafter"/>
</dbReference>
<feature type="compositionally biased region" description="Acidic residues" evidence="1">
    <location>
        <begin position="481"/>
        <end position="491"/>
    </location>
</feature>
<feature type="compositionally biased region" description="Low complexity" evidence="1">
    <location>
        <begin position="58"/>
        <end position="83"/>
    </location>
</feature>
<dbReference type="EMBL" id="KN822944">
    <property type="protein sequence ID" value="KIO34072.1"/>
    <property type="molecule type" value="Genomic_DNA"/>
</dbReference>
<dbReference type="PANTHER" id="PTHR38406">
    <property type="entry name" value="TRANSCRIPTIONAL REPRESSOR OPI1"/>
    <property type="match status" value="1"/>
</dbReference>
<dbReference type="PANTHER" id="PTHR38406:SF1">
    <property type="entry name" value="TRANSCRIPTIONAL REPRESSOR OPI1"/>
    <property type="match status" value="1"/>
</dbReference>
<dbReference type="Proteomes" id="UP000054248">
    <property type="component" value="Unassembled WGS sequence"/>
</dbReference>
<name>A0A0C3MK26_9AGAM</name>
<feature type="compositionally biased region" description="Basic residues" evidence="1">
    <location>
        <begin position="502"/>
        <end position="511"/>
    </location>
</feature>
<protein>
    <recommendedName>
        <fullName evidence="4">Opi1-domain-containing protein</fullName>
    </recommendedName>
</protein>
<reference evidence="3" key="2">
    <citation type="submission" date="2015-01" db="EMBL/GenBank/DDBJ databases">
        <title>Evolutionary Origins and Diversification of the Mycorrhizal Mutualists.</title>
        <authorList>
            <consortium name="DOE Joint Genome Institute"/>
            <consortium name="Mycorrhizal Genomics Consortium"/>
            <person name="Kohler A."/>
            <person name="Kuo A."/>
            <person name="Nagy L.G."/>
            <person name="Floudas D."/>
            <person name="Copeland A."/>
            <person name="Barry K.W."/>
            <person name="Cichocki N."/>
            <person name="Veneault-Fourrey C."/>
            <person name="LaButti K."/>
            <person name="Lindquist E.A."/>
            <person name="Lipzen A."/>
            <person name="Lundell T."/>
            <person name="Morin E."/>
            <person name="Murat C."/>
            <person name="Riley R."/>
            <person name="Ohm R."/>
            <person name="Sun H."/>
            <person name="Tunlid A."/>
            <person name="Henrissat B."/>
            <person name="Grigoriev I.V."/>
            <person name="Hibbett D.S."/>
            <person name="Martin F."/>
        </authorList>
    </citation>
    <scope>NUCLEOTIDE SEQUENCE [LARGE SCALE GENOMIC DNA]</scope>
    <source>
        <strain evidence="3">MUT 4182</strain>
    </source>
</reference>
<sequence>MDQAATSTIIDTHDEKVLIAVSALGDMRGGGLAVDNDMPAGPSSSSAYWDRGTHSRVTTSTAPTPSLSAASTSSQATSPSTVTRTLDDDDYDDGREFVSRQAAETADSVLTRVSNIPLVNTALRAYDYSKASSRVINYGAGLVESSVKAVSKPVINRLPVEQLDEFACRQLDRLGKYGGGPRNELNEGESLTLVQVRDRSASRVRSRSSSKDGVETPQTSSRMDPASEDEASQQQVEVANRSGWQTVLMEASGIGAAISEENMKRLKYCLEWLQYATTRIDQQITLLQKFLASLDERMSENPGALVPLTHMRTLADVKRDVVTTVRQVVEVMSKYAGGALPEPARATLRSFILLLPERWANAMQQQEAEMNATGGLTSAPGETEMAASTAERATKRVLTLATESLDMIRGATGVFKESLDRADAWVERLRVVGIQRQRQRGQLASAPDSPAVNIQGLSISSSAYDDIPVGRRRPSHPHSDLEDEDDTETEADSNHVSSGRGGLRRRQRRRIASPSPDATARLKGGAPPDVAM</sequence>
<keyword evidence="3" id="KW-1185">Reference proteome</keyword>
<dbReference type="GO" id="GO:0008654">
    <property type="term" value="P:phospholipid biosynthetic process"/>
    <property type="evidence" value="ECO:0007669"/>
    <property type="project" value="TreeGrafter"/>
</dbReference>
<dbReference type="GO" id="GO:0003714">
    <property type="term" value="F:transcription corepressor activity"/>
    <property type="evidence" value="ECO:0007669"/>
    <property type="project" value="InterPro"/>
</dbReference>
<evidence type="ECO:0008006" key="4">
    <source>
        <dbReference type="Google" id="ProtNLM"/>
    </source>
</evidence>
<dbReference type="AlphaFoldDB" id="A0A0C3MK26"/>
<evidence type="ECO:0000256" key="1">
    <source>
        <dbReference type="SAM" id="MobiDB-lite"/>
    </source>
</evidence>
<feature type="region of interest" description="Disordered" evidence="1">
    <location>
        <begin position="463"/>
        <end position="532"/>
    </location>
</feature>
<dbReference type="OrthoDB" id="2441642at2759"/>
<dbReference type="HOGENOM" id="CLU_021914_1_0_1"/>
<evidence type="ECO:0000313" key="2">
    <source>
        <dbReference type="EMBL" id="KIO34072.1"/>
    </source>
</evidence>
<organism evidence="2 3">
    <name type="scientific">Tulasnella calospora MUT 4182</name>
    <dbReference type="NCBI Taxonomy" id="1051891"/>
    <lineage>
        <taxon>Eukaryota</taxon>
        <taxon>Fungi</taxon>
        <taxon>Dikarya</taxon>
        <taxon>Basidiomycota</taxon>
        <taxon>Agaricomycotina</taxon>
        <taxon>Agaricomycetes</taxon>
        <taxon>Cantharellales</taxon>
        <taxon>Tulasnellaceae</taxon>
        <taxon>Tulasnella</taxon>
    </lineage>
</organism>
<dbReference type="GO" id="GO:0005783">
    <property type="term" value="C:endoplasmic reticulum"/>
    <property type="evidence" value="ECO:0007669"/>
    <property type="project" value="TreeGrafter"/>
</dbReference>
<reference evidence="2 3" key="1">
    <citation type="submission" date="2014-04" db="EMBL/GenBank/DDBJ databases">
        <authorList>
            <consortium name="DOE Joint Genome Institute"/>
            <person name="Kuo A."/>
            <person name="Girlanda M."/>
            <person name="Perotto S."/>
            <person name="Kohler A."/>
            <person name="Nagy L.G."/>
            <person name="Floudas D."/>
            <person name="Copeland A."/>
            <person name="Barry K.W."/>
            <person name="Cichocki N."/>
            <person name="Veneault-Fourrey C."/>
            <person name="LaButti K."/>
            <person name="Lindquist E.A."/>
            <person name="Lipzen A."/>
            <person name="Lundell T."/>
            <person name="Morin E."/>
            <person name="Murat C."/>
            <person name="Sun H."/>
            <person name="Tunlid A."/>
            <person name="Henrissat B."/>
            <person name="Grigoriev I.V."/>
            <person name="Hibbett D.S."/>
            <person name="Martin F."/>
            <person name="Nordberg H.P."/>
            <person name="Cantor M.N."/>
            <person name="Hua S.X."/>
        </authorList>
    </citation>
    <scope>NUCLEOTIDE SEQUENCE [LARGE SCALE GENOMIC DNA]</scope>
    <source>
        <strain evidence="2 3">MUT 4182</strain>
    </source>
</reference>
<evidence type="ECO:0000313" key="3">
    <source>
        <dbReference type="Proteomes" id="UP000054248"/>
    </source>
</evidence>
<feature type="region of interest" description="Disordered" evidence="1">
    <location>
        <begin position="197"/>
        <end position="236"/>
    </location>
</feature>
<accession>A0A0C3MK26</accession>
<dbReference type="GO" id="GO:0030968">
    <property type="term" value="P:endoplasmic reticulum unfolded protein response"/>
    <property type="evidence" value="ECO:0007669"/>
    <property type="project" value="TreeGrafter"/>
</dbReference>
<dbReference type="Pfam" id="PF08618">
    <property type="entry name" value="Opi1"/>
    <property type="match status" value="3"/>
</dbReference>